<evidence type="ECO:0000256" key="1">
    <source>
        <dbReference type="SAM" id="Phobius"/>
    </source>
</evidence>
<keyword evidence="3" id="KW-1185">Reference proteome</keyword>
<accession>A0A328WK34</accession>
<keyword evidence="1" id="KW-1133">Transmembrane helix</keyword>
<evidence type="ECO:0000313" key="2">
    <source>
        <dbReference type="EMBL" id="RAR46573.1"/>
    </source>
</evidence>
<organism evidence="2 3">
    <name type="scientific">Flavobacterium lacus</name>
    <dbReference type="NCBI Taxonomy" id="1353778"/>
    <lineage>
        <taxon>Bacteria</taxon>
        <taxon>Pseudomonadati</taxon>
        <taxon>Bacteroidota</taxon>
        <taxon>Flavobacteriia</taxon>
        <taxon>Flavobacteriales</taxon>
        <taxon>Flavobacteriaceae</taxon>
        <taxon>Flavobacterium</taxon>
    </lineage>
</organism>
<dbReference type="RefSeq" id="WP_262510654.1">
    <property type="nucleotide sequence ID" value="NZ_QLSV01000017.1"/>
</dbReference>
<dbReference type="EMBL" id="QLSV01000017">
    <property type="protein sequence ID" value="RAR46573.1"/>
    <property type="molecule type" value="Genomic_DNA"/>
</dbReference>
<gene>
    <name evidence="2" type="ORF">B0I10_11770</name>
</gene>
<evidence type="ECO:0000313" key="3">
    <source>
        <dbReference type="Proteomes" id="UP000249518"/>
    </source>
</evidence>
<dbReference type="Proteomes" id="UP000249518">
    <property type="component" value="Unassembled WGS sequence"/>
</dbReference>
<reference evidence="2 3" key="1">
    <citation type="submission" date="2018-06" db="EMBL/GenBank/DDBJ databases">
        <title>Genomic Encyclopedia of Type Strains, Phase III (KMG-III): the genomes of soil and plant-associated and newly described type strains.</title>
        <authorList>
            <person name="Whitman W."/>
        </authorList>
    </citation>
    <scope>NUCLEOTIDE SEQUENCE [LARGE SCALE GENOMIC DNA]</scope>
    <source>
        <strain evidence="2 3">CGMCC 1.12504</strain>
    </source>
</reference>
<keyword evidence="1" id="KW-0472">Membrane</keyword>
<dbReference type="AlphaFoldDB" id="A0A328WK34"/>
<comment type="caution">
    <text evidence="2">The sequence shown here is derived from an EMBL/GenBank/DDBJ whole genome shotgun (WGS) entry which is preliminary data.</text>
</comment>
<proteinExistence type="predicted"/>
<name>A0A328WK34_9FLAO</name>
<keyword evidence="1" id="KW-0812">Transmembrane</keyword>
<protein>
    <submittedName>
        <fullName evidence="2">Uncharacterized protein</fullName>
    </submittedName>
</protein>
<sequence>MKTLIIVMIVLFVAVIIVTRIANKQSGNRRNRSFKTNYYSKKKK</sequence>
<feature type="transmembrane region" description="Helical" evidence="1">
    <location>
        <begin position="6"/>
        <end position="23"/>
    </location>
</feature>